<sequence>MNDEDYHELFDTEKKGFLTKEESEIYEIFKRNYKFKEEDILNLEINEENLNKLVGKFNLKITKKEIKSMVEYINKK</sequence>
<evidence type="ECO:0000313" key="2">
    <source>
        <dbReference type="Proteomes" id="UP001334084"/>
    </source>
</evidence>
<dbReference type="EMBL" id="CP142730">
    <property type="protein sequence ID" value="WUR03523.1"/>
    <property type="molecule type" value="Genomic_DNA"/>
</dbReference>
<proteinExistence type="predicted"/>
<dbReference type="RefSeq" id="XP_065329668.1">
    <property type="nucleotide sequence ID" value="XM_065473596.1"/>
</dbReference>
<dbReference type="KEGG" id="vnx:VNE69_05114"/>
<accession>A0AAX4JCE5</accession>
<evidence type="ECO:0008006" key="3">
    <source>
        <dbReference type="Google" id="ProtNLM"/>
    </source>
</evidence>
<dbReference type="GeneID" id="90541338"/>
<reference evidence="1" key="1">
    <citation type="journal article" date="2024" name="BMC Genomics">
        <title>Functional annotation of a divergent genome using sequence and structure-based similarity.</title>
        <authorList>
            <person name="Svedberg D."/>
            <person name="Winiger R.R."/>
            <person name="Berg A."/>
            <person name="Sharma H."/>
            <person name="Tellgren-Roth C."/>
            <person name="Debrunner-Vossbrinck B.A."/>
            <person name="Vossbrinck C.R."/>
            <person name="Barandun J."/>
        </authorList>
    </citation>
    <scope>NUCLEOTIDE SEQUENCE</scope>
    <source>
        <strain evidence="1">Illinois isolate</strain>
    </source>
</reference>
<keyword evidence="2" id="KW-1185">Reference proteome</keyword>
<dbReference type="AlphaFoldDB" id="A0AAX4JCE5"/>
<gene>
    <name evidence="1" type="ORF">VNE69_05114</name>
</gene>
<name>A0AAX4JCE5_9MICR</name>
<protein>
    <recommendedName>
        <fullName evidence="3">EF-hand domain-containing protein</fullName>
    </recommendedName>
</protein>
<evidence type="ECO:0000313" key="1">
    <source>
        <dbReference type="EMBL" id="WUR03523.1"/>
    </source>
</evidence>
<dbReference type="Proteomes" id="UP001334084">
    <property type="component" value="Chromosome 5"/>
</dbReference>
<organism evidence="1 2">
    <name type="scientific">Vairimorpha necatrix</name>
    <dbReference type="NCBI Taxonomy" id="6039"/>
    <lineage>
        <taxon>Eukaryota</taxon>
        <taxon>Fungi</taxon>
        <taxon>Fungi incertae sedis</taxon>
        <taxon>Microsporidia</taxon>
        <taxon>Nosematidae</taxon>
        <taxon>Vairimorpha</taxon>
    </lineage>
</organism>